<gene>
    <name evidence="1" type="primary">RvY_01986-1</name>
    <name evidence="1" type="synonym">RvY_01986.1</name>
    <name evidence="1" type="ORF">RvY_01986</name>
</gene>
<sequence length="94" mass="10881">MPFNFVGLSDVLAVKPGDPVHFRYWYEHFWEVVEAGFLLDLHGAWSGECLQLCMDRDDVERCMDYLDGPPDWMDLGPFMDMIGSFDEQGMLVNN</sequence>
<organism evidence="1 2">
    <name type="scientific">Ramazzottius varieornatus</name>
    <name type="common">Water bear</name>
    <name type="synonym">Tardigrade</name>
    <dbReference type="NCBI Taxonomy" id="947166"/>
    <lineage>
        <taxon>Eukaryota</taxon>
        <taxon>Metazoa</taxon>
        <taxon>Ecdysozoa</taxon>
        <taxon>Tardigrada</taxon>
        <taxon>Eutardigrada</taxon>
        <taxon>Parachela</taxon>
        <taxon>Hypsibioidea</taxon>
        <taxon>Ramazzottiidae</taxon>
        <taxon>Ramazzottius</taxon>
    </lineage>
</organism>
<evidence type="ECO:0000313" key="1">
    <source>
        <dbReference type="EMBL" id="GAU89437.1"/>
    </source>
</evidence>
<evidence type="ECO:0000313" key="2">
    <source>
        <dbReference type="Proteomes" id="UP000186922"/>
    </source>
</evidence>
<comment type="caution">
    <text evidence="1">The sequence shown here is derived from an EMBL/GenBank/DDBJ whole genome shotgun (WGS) entry which is preliminary data.</text>
</comment>
<name>A0A1D1UQ90_RAMVA</name>
<dbReference type="AlphaFoldDB" id="A0A1D1UQ90"/>
<dbReference type="Proteomes" id="UP000186922">
    <property type="component" value="Unassembled WGS sequence"/>
</dbReference>
<proteinExistence type="predicted"/>
<protein>
    <submittedName>
        <fullName evidence="1">Uncharacterized protein</fullName>
    </submittedName>
</protein>
<keyword evidence="2" id="KW-1185">Reference proteome</keyword>
<dbReference type="EMBL" id="BDGG01000001">
    <property type="protein sequence ID" value="GAU89437.1"/>
    <property type="molecule type" value="Genomic_DNA"/>
</dbReference>
<accession>A0A1D1UQ90</accession>
<reference evidence="1 2" key="1">
    <citation type="journal article" date="2016" name="Nat. Commun.">
        <title>Extremotolerant tardigrade genome and improved radiotolerance of human cultured cells by tardigrade-unique protein.</title>
        <authorList>
            <person name="Hashimoto T."/>
            <person name="Horikawa D.D."/>
            <person name="Saito Y."/>
            <person name="Kuwahara H."/>
            <person name="Kozuka-Hata H."/>
            <person name="Shin-I T."/>
            <person name="Minakuchi Y."/>
            <person name="Ohishi K."/>
            <person name="Motoyama A."/>
            <person name="Aizu T."/>
            <person name="Enomoto A."/>
            <person name="Kondo K."/>
            <person name="Tanaka S."/>
            <person name="Hara Y."/>
            <person name="Koshikawa S."/>
            <person name="Sagara H."/>
            <person name="Miura T."/>
            <person name="Yokobori S."/>
            <person name="Miyagawa K."/>
            <person name="Suzuki Y."/>
            <person name="Kubo T."/>
            <person name="Oyama M."/>
            <person name="Kohara Y."/>
            <person name="Fujiyama A."/>
            <person name="Arakawa K."/>
            <person name="Katayama T."/>
            <person name="Toyoda A."/>
            <person name="Kunieda T."/>
        </authorList>
    </citation>
    <scope>NUCLEOTIDE SEQUENCE [LARGE SCALE GENOMIC DNA]</scope>
    <source>
        <strain evidence="1 2">YOKOZUNA-1</strain>
    </source>
</reference>